<comment type="caution">
    <text evidence="2">The sequence shown here is derived from an EMBL/GenBank/DDBJ whole genome shotgun (WGS) entry which is preliminary data.</text>
</comment>
<evidence type="ECO:0000313" key="2">
    <source>
        <dbReference type="EMBL" id="KAK6786487.1"/>
    </source>
</evidence>
<sequence length="118" mass="13873">MLKILNIHNPLRVGYILQRYFSDATTGLIKSRLVQRFLMGNWETQDVVQMAILYFVHTLILCQLGETSIPIDEFLMVEDGSYQLYPWGQIAFTKLINYSDKTSTFINRCIIYLEFLMH</sequence>
<dbReference type="Pfam" id="PF09331">
    <property type="entry name" value="DUF1985"/>
    <property type="match status" value="1"/>
</dbReference>
<evidence type="ECO:0000259" key="1">
    <source>
        <dbReference type="Pfam" id="PF09331"/>
    </source>
</evidence>
<evidence type="ECO:0000313" key="3">
    <source>
        <dbReference type="Proteomes" id="UP001371456"/>
    </source>
</evidence>
<feature type="domain" description="DUF1985" evidence="1">
    <location>
        <begin position="18"/>
        <end position="96"/>
    </location>
</feature>
<dbReference type="EMBL" id="JBANQN010000006">
    <property type="protein sequence ID" value="KAK6786487.1"/>
    <property type="molecule type" value="Genomic_DNA"/>
</dbReference>
<organism evidence="2 3">
    <name type="scientific">Solanum bulbocastanum</name>
    <name type="common">Wild potato</name>
    <dbReference type="NCBI Taxonomy" id="147425"/>
    <lineage>
        <taxon>Eukaryota</taxon>
        <taxon>Viridiplantae</taxon>
        <taxon>Streptophyta</taxon>
        <taxon>Embryophyta</taxon>
        <taxon>Tracheophyta</taxon>
        <taxon>Spermatophyta</taxon>
        <taxon>Magnoliopsida</taxon>
        <taxon>eudicotyledons</taxon>
        <taxon>Gunneridae</taxon>
        <taxon>Pentapetalae</taxon>
        <taxon>asterids</taxon>
        <taxon>lamiids</taxon>
        <taxon>Solanales</taxon>
        <taxon>Solanaceae</taxon>
        <taxon>Solanoideae</taxon>
        <taxon>Solaneae</taxon>
        <taxon>Solanum</taxon>
    </lineage>
</organism>
<keyword evidence="3" id="KW-1185">Reference proteome</keyword>
<dbReference type="PANTHER" id="PTHR48449">
    <property type="entry name" value="DUF1985 DOMAIN-CONTAINING PROTEIN"/>
    <property type="match status" value="1"/>
</dbReference>
<dbReference type="AlphaFoldDB" id="A0AAN8TK23"/>
<name>A0AAN8TK23_SOLBU</name>
<dbReference type="InterPro" id="IPR015410">
    <property type="entry name" value="DUF1985"/>
</dbReference>
<dbReference type="PANTHER" id="PTHR48449:SF1">
    <property type="entry name" value="DUF1985 DOMAIN-CONTAINING PROTEIN"/>
    <property type="match status" value="1"/>
</dbReference>
<gene>
    <name evidence="2" type="ORF">RDI58_015012</name>
</gene>
<accession>A0AAN8TK23</accession>
<proteinExistence type="predicted"/>
<reference evidence="2 3" key="1">
    <citation type="submission" date="2024-02" db="EMBL/GenBank/DDBJ databases">
        <title>de novo genome assembly of Solanum bulbocastanum strain 11H21.</title>
        <authorList>
            <person name="Hosaka A.J."/>
        </authorList>
    </citation>
    <scope>NUCLEOTIDE SEQUENCE [LARGE SCALE GENOMIC DNA]</scope>
    <source>
        <tissue evidence="2">Young leaves</tissue>
    </source>
</reference>
<protein>
    <recommendedName>
        <fullName evidence="1">DUF1985 domain-containing protein</fullName>
    </recommendedName>
</protein>
<dbReference type="Proteomes" id="UP001371456">
    <property type="component" value="Unassembled WGS sequence"/>
</dbReference>